<evidence type="ECO:0000313" key="5">
    <source>
        <dbReference type="Proteomes" id="UP000234271"/>
    </source>
</evidence>
<feature type="repeat" description="TPR" evidence="1">
    <location>
        <begin position="65"/>
        <end position="98"/>
    </location>
</feature>
<protein>
    <submittedName>
        <fullName evidence="4">CHAT domain-containing protein</fullName>
    </submittedName>
</protein>
<dbReference type="SMART" id="SM00028">
    <property type="entry name" value="TPR"/>
    <property type="match status" value="6"/>
</dbReference>
<accession>A0A2N9YJ47</accession>
<name>A0A2N9YJ47_9GAMM</name>
<dbReference type="OrthoDB" id="5558589at2"/>
<dbReference type="EMBL" id="CP018889">
    <property type="protein sequence ID" value="AUI70514.2"/>
    <property type="molecule type" value="Genomic_DNA"/>
</dbReference>
<dbReference type="SUPFAM" id="SSF48452">
    <property type="entry name" value="TPR-like"/>
    <property type="match status" value="2"/>
</dbReference>
<sequence>MKYNAYYLVLLLCYSVSAISAEIQGTVQQREQNAQLFLQQGNFEQAVQQWQSLLDSEKYLPAEQINLLSQLASAYQAMGLSKKAMDALQRALTLANNDKARLTALYVGLSDLALATRQELLARDYADRSLFNLPSNAPALLRAAVLNNHANVLTVEAYYSEATDIYSQSLQLAQQTDEPILSIRILINRANAYWKNGQEKESIDSLTQASTQLYKLPDQYAKAFAFISIGELTQRVLQDQKTADGTSLAYNSLNTALTIAEQLKNNRLRSYAKGYLGHLYENEKRFLEAQQLTQQAIFFAQQTNTPEIRYRWQWQLGRIFAKQNLISDAIPAYRHAIAQLQPIRQELAVGYRNTSQSFRDTISPLYFELADLLLQTAKTADDKKIWLDEARDTIEKLKTAELQDYFQDECVTGSQSKPWLLDVGIPHTAVIYPILLNNRIEMLLSLPNGIQQFTLPFSHTALKDEVNEFRFELETRNTRDYLPYAQQLYHWLIQPLEAELQAQAIDTLVIIPDGVLRTIPLAALHDGKQFLVERYAVVTSPGLTLTDSKPINKKQLNILLSGLSEGVQGYPALANIRQEIDILKNLYGSQSSVLLNRDFTVTNFSSALNNIPYNVVHIASHGQFDSDPQKTFLLTYDGRLDMNRLEKLIRLSDIRNEPMELLTLSACQTAVGDDQAALGLASIALKAGARSALATLWSIDDQATTQLIAEFYRQLQKDNISKAKALQNAQLFMLKQANYQHPAFWAAFLLIGNWL</sequence>
<feature type="chain" id="PRO_5025030367" evidence="2">
    <location>
        <begin position="21"/>
        <end position="755"/>
    </location>
</feature>
<dbReference type="InterPro" id="IPR024983">
    <property type="entry name" value="CHAT_dom"/>
</dbReference>
<dbReference type="Pfam" id="PF13181">
    <property type="entry name" value="TPR_8"/>
    <property type="match status" value="2"/>
</dbReference>
<feature type="signal peptide" evidence="2">
    <location>
        <begin position="1"/>
        <end position="20"/>
    </location>
</feature>
<proteinExistence type="predicted"/>
<feature type="domain" description="CHAT" evidence="3">
    <location>
        <begin position="483"/>
        <end position="753"/>
    </location>
</feature>
<evidence type="ECO:0000256" key="2">
    <source>
        <dbReference type="SAM" id="SignalP"/>
    </source>
</evidence>
<evidence type="ECO:0000313" key="4">
    <source>
        <dbReference type="EMBL" id="AUI70514.2"/>
    </source>
</evidence>
<gene>
    <name evidence="4" type="ORF">BLE401_03285</name>
</gene>
<dbReference type="STRING" id="288004.AL038_02765"/>
<dbReference type="KEGG" id="blep:AL038_02765"/>
<keyword evidence="5" id="KW-1185">Reference proteome</keyword>
<organism evidence="4 5">
    <name type="scientific">Beggiatoa leptomitoformis</name>
    <dbReference type="NCBI Taxonomy" id="288004"/>
    <lineage>
        <taxon>Bacteria</taxon>
        <taxon>Pseudomonadati</taxon>
        <taxon>Pseudomonadota</taxon>
        <taxon>Gammaproteobacteria</taxon>
        <taxon>Thiotrichales</taxon>
        <taxon>Thiotrichaceae</taxon>
        <taxon>Beggiatoa</taxon>
    </lineage>
</organism>
<dbReference type="PANTHER" id="PTHR10098:SF112">
    <property type="entry name" value="SLR0380 PROTEIN"/>
    <property type="match status" value="1"/>
</dbReference>
<evidence type="ECO:0000259" key="3">
    <source>
        <dbReference type="Pfam" id="PF12770"/>
    </source>
</evidence>
<reference evidence="5" key="1">
    <citation type="submission" date="2016-12" db="EMBL/GenBank/DDBJ databases">
        <title>Complete Genome Sequence of Beggiatoa leptomitiformis D-401.</title>
        <authorList>
            <person name="Fomenkov A."/>
            <person name="Vincze T."/>
            <person name="Grabovich M."/>
            <person name="Anton B.P."/>
            <person name="Dubinina G."/>
            <person name="Orlova M."/>
            <person name="Belousova E."/>
            <person name="Roberts R.J."/>
        </authorList>
    </citation>
    <scope>NUCLEOTIDE SEQUENCE [LARGE SCALE GENOMIC DNA]</scope>
    <source>
        <strain evidence="5">D-401</strain>
    </source>
</reference>
<dbReference type="PANTHER" id="PTHR10098">
    <property type="entry name" value="RAPSYN-RELATED"/>
    <property type="match status" value="1"/>
</dbReference>
<dbReference type="Pfam" id="PF12770">
    <property type="entry name" value="CHAT"/>
    <property type="match status" value="1"/>
</dbReference>
<dbReference type="Gene3D" id="1.25.40.10">
    <property type="entry name" value="Tetratricopeptide repeat domain"/>
    <property type="match status" value="2"/>
</dbReference>
<dbReference type="Proteomes" id="UP000234271">
    <property type="component" value="Chromosome"/>
</dbReference>
<dbReference type="InterPro" id="IPR019734">
    <property type="entry name" value="TPR_rpt"/>
</dbReference>
<keyword evidence="1" id="KW-0802">TPR repeat</keyword>
<dbReference type="InterPro" id="IPR011990">
    <property type="entry name" value="TPR-like_helical_dom_sf"/>
</dbReference>
<evidence type="ECO:0000256" key="1">
    <source>
        <dbReference type="PROSITE-ProRule" id="PRU00339"/>
    </source>
</evidence>
<keyword evidence="2" id="KW-0732">Signal</keyword>
<dbReference type="AlphaFoldDB" id="A0A2N9YJ47"/>
<dbReference type="RefSeq" id="WP_062148675.1">
    <property type="nucleotide sequence ID" value="NZ_CP012373.2"/>
</dbReference>
<dbReference type="PROSITE" id="PS50005">
    <property type="entry name" value="TPR"/>
    <property type="match status" value="1"/>
</dbReference>